<name>A0A6J4IN00_9CHLR</name>
<sequence length="102" mass="10810">MATTGDTAQAPTAATTAQPETARTVHPHPIRWDIDQQLWVCSVGCGFNRPKREGEVVPSREDAQDEARRAGTGSDFSDLRPRATAGGSEPPTDTQPQVPAAG</sequence>
<evidence type="ECO:0000256" key="1">
    <source>
        <dbReference type="SAM" id="MobiDB-lite"/>
    </source>
</evidence>
<reference evidence="2" key="1">
    <citation type="submission" date="2020-02" db="EMBL/GenBank/DDBJ databases">
        <authorList>
            <person name="Meier V. D."/>
        </authorList>
    </citation>
    <scope>NUCLEOTIDE SEQUENCE</scope>
    <source>
        <strain evidence="2">AVDCRST_MAG77</strain>
    </source>
</reference>
<gene>
    <name evidence="2" type="ORF">AVDCRST_MAG77-2481</name>
</gene>
<feature type="compositionally biased region" description="Polar residues" evidence="1">
    <location>
        <begin position="91"/>
        <end position="102"/>
    </location>
</feature>
<proteinExistence type="predicted"/>
<evidence type="ECO:0000313" key="2">
    <source>
        <dbReference type="EMBL" id="CAA9257078.1"/>
    </source>
</evidence>
<feature type="compositionally biased region" description="Basic and acidic residues" evidence="1">
    <location>
        <begin position="50"/>
        <end position="69"/>
    </location>
</feature>
<organism evidence="2">
    <name type="scientific">uncultured Chloroflexota bacterium</name>
    <dbReference type="NCBI Taxonomy" id="166587"/>
    <lineage>
        <taxon>Bacteria</taxon>
        <taxon>Bacillati</taxon>
        <taxon>Chloroflexota</taxon>
        <taxon>environmental samples</taxon>
    </lineage>
</organism>
<dbReference type="EMBL" id="CADCTC010000144">
    <property type="protein sequence ID" value="CAA9257078.1"/>
    <property type="molecule type" value="Genomic_DNA"/>
</dbReference>
<protein>
    <submittedName>
        <fullName evidence="2">Uncharacterized protein</fullName>
    </submittedName>
</protein>
<feature type="region of interest" description="Disordered" evidence="1">
    <location>
        <begin position="1"/>
        <end position="29"/>
    </location>
</feature>
<dbReference type="AlphaFoldDB" id="A0A6J4IN00"/>
<feature type="region of interest" description="Disordered" evidence="1">
    <location>
        <begin position="45"/>
        <end position="102"/>
    </location>
</feature>
<accession>A0A6J4IN00</accession>
<feature type="compositionally biased region" description="Low complexity" evidence="1">
    <location>
        <begin position="1"/>
        <end position="22"/>
    </location>
</feature>